<dbReference type="EMBL" id="WBOS01000003">
    <property type="protein sequence ID" value="KAB2336832.1"/>
    <property type="molecule type" value="Genomic_DNA"/>
</dbReference>
<accession>A0A6L3VBD9</accession>
<proteinExistence type="predicted"/>
<evidence type="ECO:0000313" key="1">
    <source>
        <dbReference type="EMBL" id="KAB2336832.1"/>
    </source>
</evidence>
<organism evidence="1 2">
    <name type="scientific">Cytobacillus depressus</name>
    <dbReference type="NCBI Taxonomy" id="1602942"/>
    <lineage>
        <taxon>Bacteria</taxon>
        <taxon>Bacillati</taxon>
        <taxon>Bacillota</taxon>
        <taxon>Bacilli</taxon>
        <taxon>Bacillales</taxon>
        <taxon>Bacillaceae</taxon>
        <taxon>Cytobacillus</taxon>
    </lineage>
</organism>
<evidence type="ECO:0000313" key="2">
    <source>
        <dbReference type="Proteomes" id="UP000481030"/>
    </source>
</evidence>
<dbReference type="AlphaFoldDB" id="A0A6L3VBD9"/>
<dbReference type="Proteomes" id="UP000481030">
    <property type="component" value="Unassembled WGS sequence"/>
</dbReference>
<name>A0A6L3VBD9_9BACI</name>
<protein>
    <submittedName>
        <fullName evidence="1">Uncharacterized protein</fullName>
    </submittedName>
</protein>
<comment type="caution">
    <text evidence="1">The sequence shown here is derived from an EMBL/GenBank/DDBJ whole genome shotgun (WGS) entry which is preliminary data.</text>
</comment>
<dbReference type="OrthoDB" id="2866542at2"/>
<sequence>MDGKHLNINHQPGFFDALELLNPRKPKSYRKIPLRKKTRLRFYYLENNIKKPIHYQFNLKKGFIAINKSAKAGDHRYLSCFLIKEGSKVSYMVNWPNEKEKVPIKKQPTILEGGKTKKVEVGIGK</sequence>
<reference evidence="1 2" key="1">
    <citation type="journal article" date="2016" name="Antonie Van Leeuwenhoek">
        <title>Bacillus depressus sp. nov., isolated from soil of a sunflower field.</title>
        <authorList>
            <person name="Wei X."/>
            <person name="Xin D."/>
            <person name="Xin Y."/>
            <person name="Zhang H."/>
            <person name="Wang T."/>
            <person name="Zhang J."/>
        </authorList>
    </citation>
    <scope>NUCLEOTIDE SEQUENCE [LARGE SCALE GENOMIC DNA]</scope>
    <source>
        <strain evidence="1 2">BZ1</strain>
    </source>
</reference>
<keyword evidence="2" id="KW-1185">Reference proteome</keyword>
<gene>
    <name evidence="1" type="ORF">F7731_09220</name>
</gene>